<dbReference type="RefSeq" id="WP_310260134.1">
    <property type="nucleotide sequence ID" value="NZ_JAVDWA010000005.1"/>
</dbReference>
<evidence type="ECO:0000313" key="2">
    <source>
        <dbReference type="EMBL" id="MDR7073963.1"/>
    </source>
</evidence>
<keyword evidence="3" id="KW-1185">Reference proteome</keyword>
<evidence type="ECO:0000313" key="3">
    <source>
        <dbReference type="Proteomes" id="UP001258181"/>
    </source>
</evidence>
<accession>A0ABU1U3H4</accession>
<keyword evidence="1" id="KW-0472">Membrane</keyword>
<keyword evidence="1" id="KW-0812">Transmembrane</keyword>
<gene>
    <name evidence="2" type="ORF">J2X07_002953</name>
</gene>
<dbReference type="InterPro" id="IPR054229">
    <property type="entry name" value="DUF6954"/>
</dbReference>
<keyword evidence="1" id="KW-1133">Transmembrane helix</keyword>
<reference evidence="2 3" key="1">
    <citation type="submission" date="2023-07" db="EMBL/GenBank/DDBJ databases">
        <title>Sorghum-associated microbial communities from plants grown in Nebraska, USA.</title>
        <authorList>
            <person name="Schachtman D."/>
        </authorList>
    </citation>
    <scope>NUCLEOTIDE SEQUENCE [LARGE SCALE GENOMIC DNA]</scope>
    <source>
        <strain evidence="2 3">BE211</strain>
    </source>
</reference>
<evidence type="ECO:0000256" key="1">
    <source>
        <dbReference type="SAM" id="Phobius"/>
    </source>
</evidence>
<feature type="transmembrane region" description="Helical" evidence="1">
    <location>
        <begin position="36"/>
        <end position="55"/>
    </location>
</feature>
<dbReference type="EMBL" id="JAVDWA010000005">
    <property type="protein sequence ID" value="MDR7073963.1"/>
    <property type="molecule type" value="Genomic_DNA"/>
</dbReference>
<protein>
    <submittedName>
        <fullName evidence="2">Amino acid permease</fullName>
    </submittedName>
</protein>
<name>A0ABU1U3H4_9BACL</name>
<comment type="caution">
    <text evidence="2">The sequence shown here is derived from an EMBL/GenBank/DDBJ whole genome shotgun (WGS) entry which is preliminary data.</text>
</comment>
<dbReference type="Proteomes" id="UP001258181">
    <property type="component" value="Unassembled WGS sequence"/>
</dbReference>
<proteinExistence type="predicted"/>
<sequence length="61" mass="6949">MKIILRIMFSIAFLLVAFFGLGPVLFADGTAGERIVTLVVVIMIFILLYILYKWAIKKSRN</sequence>
<organism evidence="2 3">
    <name type="scientific">Fictibacillus barbaricus</name>
    <dbReference type="NCBI Taxonomy" id="182136"/>
    <lineage>
        <taxon>Bacteria</taxon>
        <taxon>Bacillati</taxon>
        <taxon>Bacillota</taxon>
        <taxon>Bacilli</taxon>
        <taxon>Bacillales</taxon>
        <taxon>Fictibacillaceae</taxon>
        <taxon>Fictibacillus</taxon>
    </lineage>
</organism>
<dbReference type="Pfam" id="PF22268">
    <property type="entry name" value="DUF6954"/>
    <property type="match status" value="1"/>
</dbReference>